<organism evidence="9 10">
    <name type="scientific">Breznakia pachnodae</name>
    <dbReference type="NCBI Taxonomy" id="265178"/>
    <lineage>
        <taxon>Bacteria</taxon>
        <taxon>Bacillati</taxon>
        <taxon>Bacillota</taxon>
        <taxon>Erysipelotrichia</taxon>
        <taxon>Erysipelotrichales</taxon>
        <taxon>Erysipelotrichaceae</taxon>
        <taxon>Breznakia</taxon>
    </lineage>
</organism>
<evidence type="ECO:0000256" key="7">
    <source>
        <dbReference type="ARBA" id="ARBA00023002"/>
    </source>
</evidence>
<reference evidence="9 10" key="1">
    <citation type="submission" date="2023-07" db="EMBL/GenBank/DDBJ databases">
        <title>Genomic Encyclopedia of Type Strains, Phase IV (KMG-IV): sequencing the most valuable type-strain genomes for metagenomic binning, comparative biology and taxonomic classification.</title>
        <authorList>
            <person name="Goeker M."/>
        </authorList>
    </citation>
    <scope>NUCLEOTIDE SEQUENCE [LARGE SCALE GENOMIC DNA]</scope>
    <source>
        <strain evidence="9 10">DSM 16784</strain>
    </source>
</reference>
<evidence type="ECO:0000256" key="1">
    <source>
        <dbReference type="ARBA" id="ARBA00008784"/>
    </source>
</evidence>
<dbReference type="InterPro" id="IPR029068">
    <property type="entry name" value="Glyas_Bleomycin-R_OHBP_Dase"/>
</dbReference>
<dbReference type="NCBIfam" id="TIGR03211">
    <property type="entry name" value="catechol_2_3"/>
    <property type="match status" value="1"/>
</dbReference>
<evidence type="ECO:0000259" key="8">
    <source>
        <dbReference type="PROSITE" id="PS51819"/>
    </source>
</evidence>
<dbReference type="PANTHER" id="PTHR36113:SF6">
    <property type="entry name" value="FOSFOMYCIN RESISTANCE PROTEIN FOSX"/>
    <property type="match status" value="1"/>
</dbReference>
<keyword evidence="6" id="KW-0223">Dioxygenase</keyword>
<evidence type="ECO:0000313" key="9">
    <source>
        <dbReference type="EMBL" id="MDQ0360094.1"/>
    </source>
</evidence>
<dbReference type="SUPFAM" id="SSF54593">
    <property type="entry name" value="Glyoxalase/Bleomycin resistance protein/Dihydroxybiphenyl dioxygenase"/>
    <property type="match status" value="1"/>
</dbReference>
<dbReference type="Gene3D" id="3.10.180.10">
    <property type="entry name" value="2,3-Dihydroxybiphenyl 1,2-Dioxygenase, domain 1"/>
    <property type="match status" value="2"/>
</dbReference>
<evidence type="ECO:0000313" key="10">
    <source>
        <dbReference type="Proteomes" id="UP001230220"/>
    </source>
</evidence>
<accession>A0ABU0E003</accession>
<dbReference type="GO" id="GO:0018577">
    <property type="term" value="F:catechol 2,3-dioxygenase activity"/>
    <property type="evidence" value="ECO:0007669"/>
    <property type="project" value="UniProtKB-EC"/>
</dbReference>
<evidence type="ECO:0000256" key="4">
    <source>
        <dbReference type="ARBA" id="ARBA00022737"/>
    </source>
</evidence>
<keyword evidence="4" id="KW-0677">Repeat</keyword>
<dbReference type="InterPro" id="IPR054560">
    <property type="entry name" value="XylE-like_N"/>
</dbReference>
<proteinExistence type="inferred from homology"/>
<comment type="caution">
    <text evidence="9">The sequence shown here is derived from an EMBL/GenBank/DDBJ whole genome shotgun (WGS) entry which is preliminary data.</text>
</comment>
<evidence type="ECO:0000256" key="6">
    <source>
        <dbReference type="ARBA" id="ARBA00022964"/>
    </source>
</evidence>
<dbReference type="InterPro" id="IPR017624">
    <property type="entry name" value="Catechol_2-3_dOase"/>
</dbReference>
<evidence type="ECO:0000256" key="3">
    <source>
        <dbReference type="ARBA" id="ARBA00022723"/>
    </source>
</evidence>
<name>A0ABU0E003_9FIRM</name>
<evidence type="ECO:0000256" key="2">
    <source>
        <dbReference type="ARBA" id="ARBA00011881"/>
    </source>
</evidence>
<dbReference type="Pfam" id="PF00903">
    <property type="entry name" value="Glyoxalase"/>
    <property type="match status" value="1"/>
</dbReference>
<keyword evidence="10" id="KW-1185">Reference proteome</keyword>
<evidence type="ECO:0000256" key="5">
    <source>
        <dbReference type="ARBA" id="ARBA00022797"/>
    </source>
</evidence>
<comment type="subunit">
    <text evidence="2">Homotetramer.</text>
</comment>
<dbReference type="Pfam" id="PF22247">
    <property type="entry name" value="Diox-like_N"/>
    <property type="match status" value="1"/>
</dbReference>
<dbReference type="EMBL" id="JAUSUR010000001">
    <property type="protein sequence ID" value="MDQ0360094.1"/>
    <property type="molecule type" value="Genomic_DNA"/>
</dbReference>
<dbReference type="Proteomes" id="UP001230220">
    <property type="component" value="Unassembled WGS sequence"/>
</dbReference>
<dbReference type="InterPro" id="IPR051332">
    <property type="entry name" value="Fosfomycin_Res_Enzymes"/>
</dbReference>
<feature type="domain" description="VOC" evidence="8">
    <location>
        <begin position="153"/>
        <end position="273"/>
    </location>
</feature>
<protein>
    <submittedName>
        <fullName evidence="9">Catechol 2,3-dioxygenase</fullName>
        <ecNumber evidence="9">1.13.11.2</ecNumber>
    </submittedName>
</protein>
<dbReference type="EC" id="1.13.11.2" evidence="9"/>
<gene>
    <name evidence="9" type="ORF">J2S15_000825</name>
</gene>
<dbReference type="PANTHER" id="PTHR36113">
    <property type="entry name" value="LYASE, PUTATIVE-RELATED-RELATED"/>
    <property type="match status" value="1"/>
</dbReference>
<keyword evidence="5" id="KW-0058">Aromatic hydrocarbons catabolism</keyword>
<dbReference type="RefSeq" id="WP_307405734.1">
    <property type="nucleotide sequence ID" value="NZ_JAUSUR010000001.1"/>
</dbReference>
<comment type="similarity">
    <text evidence="1">Belongs to the extradiol ring-cleavage dioxygenase family.</text>
</comment>
<dbReference type="PROSITE" id="PS51819">
    <property type="entry name" value="VOC"/>
    <property type="match status" value="2"/>
</dbReference>
<dbReference type="InterPro" id="IPR004360">
    <property type="entry name" value="Glyas_Fos-R_dOase_dom"/>
</dbReference>
<dbReference type="InterPro" id="IPR037523">
    <property type="entry name" value="VOC_core"/>
</dbReference>
<feature type="domain" description="VOC" evidence="8">
    <location>
        <begin position="8"/>
        <end position="124"/>
    </location>
</feature>
<keyword evidence="7 9" id="KW-0560">Oxidoreductase</keyword>
<keyword evidence="3" id="KW-0479">Metal-binding</keyword>
<sequence length="311" mass="34987">MAIKGVLRASMMQVRVLNIEDSVKFYRDILGLEEVCRTEDGRVCFKGYDEFDHHTFTIRLADKPGLDFLAFKVSCPKALDEIEEQTKAFGLDYEVIEANTDQPGYGKRLAVQLPTGHRIDLFAEVEMAENHPDLHNPDIWPGGKQPKGVGATMVDHALLFGPNSAEAVRYMKEVMGLGVAEVARTPDGKADACTWLTGSNRPHDVAVLEFDQPGKIHHLAFKLNSWTEVGRAADILTINNVMIDAGPMRHGITRGYTIYFFDPSGNRCELFAGGYAYYPDMPVRVWDFDQLGKGIFYYDRKLKENYLEVIT</sequence>